<comment type="subcellular location">
    <subcellularLocation>
        <location evidence="1">Membrane</location>
    </subcellularLocation>
</comment>
<keyword evidence="7" id="KW-0732">Signal</keyword>
<reference evidence="11" key="1">
    <citation type="submission" date="2024-02" db="UniProtKB">
        <authorList>
            <consortium name="WormBaseParasite"/>
        </authorList>
    </citation>
    <scope>IDENTIFICATION</scope>
</reference>
<keyword evidence="2 6" id="KW-0812">Transmembrane</keyword>
<dbReference type="Pfam" id="PF06119">
    <property type="entry name" value="NIDO"/>
    <property type="match status" value="1"/>
</dbReference>
<dbReference type="GO" id="GO:0016020">
    <property type="term" value="C:membrane"/>
    <property type="evidence" value="ECO:0007669"/>
    <property type="project" value="UniProtKB-SubCell"/>
</dbReference>
<keyword evidence="3 6" id="KW-1133">Transmembrane helix</keyword>
<evidence type="ECO:0000256" key="3">
    <source>
        <dbReference type="ARBA" id="ARBA00022989"/>
    </source>
</evidence>
<dbReference type="InterPro" id="IPR051495">
    <property type="entry name" value="Epithelial_Barrier/Signaling"/>
</dbReference>
<dbReference type="SMART" id="SM00539">
    <property type="entry name" value="NIDO"/>
    <property type="match status" value="1"/>
</dbReference>
<feature type="domain" description="NIDO" evidence="9">
    <location>
        <begin position="173"/>
        <end position="334"/>
    </location>
</feature>
<evidence type="ECO:0000256" key="6">
    <source>
        <dbReference type="SAM" id="Phobius"/>
    </source>
</evidence>
<evidence type="ECO:0000256" key="1">
    <source>
        <dbReference type="ARBA" id="ARBA00004370"/>
    </source>
</evidence>
<dbReference type="InterPro" id="IPR056075">
    <property type="entry name" value="DUF7658"/>
</dbReference>
<proteinExistence type="predicted"/>
<dbReference type="InterPro" id="IPR003886">
    <property type="entry name" value="NIDO_dom"/>
</dbReference>
<dbReference type="Proteomes" id="UP000887575">
    <property type="component" value="Unassembled WGS sequence"/>
</dbReference>
<dbReference type="PANTHER" id="PTHR13802">
    <property type="entry name" value="MUCIN 4-RELATED"/>
    <property type="match status" value="1"/>
</dbReference>
<evidence type="ECO:0000256" key="4">
    <source>
        <dbReference type="ARBA" id="ARBA00023136"/>
    </source>
</evidence>
<evidence type="ECO:0000313" key="11">
    <source>
        <dbReference type="WBParaSite" id="MBELARI_LOCUS10644"/>
    </source>
</evidence>
<dbReference type="Pfam" id="PF24462">
    <property type="entry name" value="Ig_F54D1_6"/>
    <property type="match status" value="1"/>
</dbReference>
<feature type="domain" description="AMOP" evidence="8">
    <location>
        <begin position="635"/>
        <end position="814"/>
    </location>
</feature>
<protein>
    <submittedName>
        <fullName evidence="11">Uncharacterized protein</fullName>
    </submittedName>
</protein>
<evidence type="ECO:0000256" key="2">
    <source>
        <dbReference type="ARBA" id="ARBA00022692"/>
    </source>
</evidence>
<dbReference type="Pfam" id="PF24678">
    <property type="entry name" value="DUF7658"/>
    <property type="match status" value="1"/>
</dbReference>
<dbReference type="Pfam" id="PF24464">
    <property type="entry name" value="Ig_F54D1_6_2"/>
    <property type="match status" value="1"/>
</dbReference>
<dbReference type="InterPro" id="IPR057017">
    <property type="entry name" value="F54D1_6-like_C"/>
</dbReference>
<dbReference type="Pfam" id="PF24469">
    <property type="entry name" value="F54D1_6_C"/>
    <property type="match status" value="1"/>
</dbReference>
<dbReference type="InterPro" id="IPR057019">
    <property type="entry name" value="F54D1_6-like_Ig-like_2"/>
</dbReference>
<feature type="region of interest" description="Disordered" evidence="5">
    <location>
        <begin position="1354"/>
        <end position="1433"/>
    </location>
</feature>
<name>A0AAF3E9Q8_9BILA</name>
<keyword evidence="10" id="KW-1185">Reference proteome</keyword>
<evidence type="ECO:0000256" key="7">
    <source>
        <dbReference type="SAM" id="SignalP"/>
    </source>
</evidence>
<dbReference type="GO" id="GO:0007160">
    <property type="term" value="P:cell-matrix adhesion"/>
    <property type="evidence" value="ECO:0007669"/>
    <property type="project" value="InterPro"/>
</dbReference>
<evidence type="ECO:0000313" key="10">
    <source>
        <dbReference type="Proteomes" id="UP000887575"/>
    </source>
</evidence>
<evidence type="ECO:0000259" key="8">
    <source>
        <dbReference type="PROSITE" id="PS50856"/>
    </source>
</evidence>
<dbReference type="InterPro" id="IPR057018">
    <property type="entry name" value="F54D1_6-like_Ig-like"/>
</dbReference>
<dbReference type="Pfam" id="PF03782">
    <property type="entry name" value="AMOP"/>
    <property type="match status" value="1"/>
</dbReference>
<evidence type="ECO:0000256" key="5">
    <source>
        <dbReference type="SAM" id="MobiDB-lite"/>
    </source>
</evidence>
<sequence>MWVGLFVGLFVGLLAPWCIHAQINPNYPQFNNNFNNDFQQQPQIVPNRMPVDGAFAGGDYRQYTLFEGPMVIYGEQWGDSVVADDTQFGRLIPLHTFFPFYGGKYNYTVISTNGYIGFGYFSEQTNTFKVGQEVDWPNHADPAVMGPYLCKQRIGGSNEQRSKVFYRIEKRAGTSAQQNNYGAERLHCRGLSHYFCDGMSENFLNGVERALQDGVAGGSVFRADAALVVTWKDMMPNVGDEESRATYQLVWATDAQGHLAYAMTNYHTLNFDAADMNGNTRTGRCQAVFNGGNHTGLVQLDLSDLTKMRPSSLAERSAVPHVTRGRYLHRVDDVVRHAGCSNKTGGTSPLLVYPNIVSMLGQVTVEVNALCLDPAVTYILMIESRQSAPCTVFSPSIARCKLPKILDWGTKTVYFQPQGGQAQDEKAFVGFIYFVPPTLNPTRLDIGNVAQWYKNPVPTTQVIKWFPRNFTIDLSTDILGTQSRNYMDNSIYSVPLGLYVFGYREAQDETKKKFIPQHRVLAKLASFSNRADEEYRWKSQIEKLDLNRVEKWFLTEWELKEELYTYRFGYLKLAPQPLNEQSATKNGHGVHPEIPEGIVSAPISLHWLWTTFDNKERAKLKNDGRSEKDANLEFVKEKSREMCKDWYEEDGALNNFIRETETNSSCPCKEEQASMDYGRFMPHPRCSRLFRDVTCTETLGSSNCYMSAQNVRGSQVRVTSEGVQENSYMTHYGQTCCYDDKGYLMQSSYQPVLKIDDTTPYSPGFPTRAYEHGTYPDIGMFEVPGLSTFHHDILPYYLCCKYTDFRCQLFYWRRPSSACQAYEAAVSGSVMGGGHFSTLDGRQFVFNDPGVYTLLHAHATQSTPEVQIQVRQERYPDRSVNFGRVEYNQDRVVPSNVTVITGVALQSDGADTVHVILRKDTYRMRYRTTVIVGNVVRYFDNMILQKFRGVTIYANNVHKGQSEVYVVLDNAQIGVRIRESYAMDMDITRQFYESPGLLDVTVSVPPQYKVRASNHLHNNERARVNGLLMPYPEQNMGVYPNVLQWSDVNNEGLRSTLIQQYKIGNLDYEYQPDHHVEDLFVASPQNEQLFNAFPDHFLKSPTYTVSSKYRNPVAYPFIPMNEQNYRDFINFCRKTHLSQMQPDWEKALLKRCPQVLAMETACQNDVACLFDTTTLQSKILGEDSKSNQINYQLQRSQSMQHFNSCGAMNIEYPEYLIKGPSSAAKAYVEGDTLQFSCFATHTIYGDTEFTCEKHTIAHDSRHGDGQHAYMMKWTSGGQPWCRHKAKDNVLKWLQWSAIVFAILLVLILVFAACWVCKQQRKQASLSEEREMQPLKERKNKPLFIKTPLAQQFVRRTETPQHKELSVQRFEKEPSRRSSQSSLHHTMDEPRNDFSLGRSTTSPPQYNEYKPRSGGNVGGPASSSRAKPREEISV</sequence>
<dbReference type="InterPro" id="IPR005533">
    <property type="entry name" value="AMOP_dom"/>
</dbReference>
<dbReference type="PANTHER" id="PTHR13802:SF60">
    <property type="entry name" value="PROTEIN CBG06057"/>
    <property type="match status" value="1"/>
</dbReference>
<feature type="transmembrane region" description="Helical" evidence="6">
    <location>
        <begin position="1292"/>
        <end position="1316"/>
    </location>
</feature>
<keyword evidence="4 6" id="KW-0472">Membrane</keyword>
<dbReference type="SMART" id="SM00723">
    <property type="entry name" value="AMOP"/>
    <property type="match status" value="1"/>
</dbReference>
<organism evidence="10 11">
    <name type="scientific">Mesorhabditis belari</name>
    <dbReference type="NCBI Taxonomy" id="2138241"/>
    <lineage>
        <taxon>Eukaryota</taxon>
        <taxon>Metazoa</taxon>
        <taxon>Ecdysozoa</taxon>
        <taxon>Nematoda</taxon>
        <taxon>Chromadorea</taxon>
        <taxon>Rhabditida</taxon>
        <taxon>Rhabditina</taxon>
        <taxon>Rhabditomorpha</taxon>
        <taxon>Rhabditoidea</taxon>
        <taxon>Rhabditidae</taxon>
        <taxon>Mesorhabditinae</taxon>
        <taxon>Mesorhabditis</taxon>
    </lineage>
</organism>
<dbReference type="PROSITE" id="PS51220">
    <property type="entry name" value="NIDO"/>
    <property type="match status" value="1"/>
</dbReference>
<evidence type="ECO:0000259" key="9">
    <source>
        <dbReference type="PROSITE" id="PS51220"/>
    </source>
</evidence>
<dbReference type="PROSITE" id="PS50856">
    <property type="entry name" value="AMOP"/>
    <property type="match status" value="1"/>
</dbReference>
<feature type="chain" id="PRO_5042070639" evidence="7">
    <location>
        <begin position="22"/>
        <end position="1433"/>
    </location>
</feature>
<feature type="signal peptide" evidence="7">
    <location>
        <begin position="1"/>
        <end position="21"/>
    </location>
</feature>
<accession>A0AAF3E9Q8</accession>
<feature type="compositionally biased region" description="Basic and acidic residues" evidence="5">
    <location>
        <begin position="1354"/>
        <end position="1375"/>
    </location>
</feature>
<dbReference type="WBParaSite" id="MBELARI_LOCUS10644">
    <property type="protein sequence ID" value="MBELARI_LOCUS10644"/>
    <property type="gene ID" value="MBELARI_LOCUS10644"/>
</dbReference>